<dbReference type="AlphaFoldDB" id="A0A1X3FQ02"/>
<dbReference type="Proteomes" id="UP000193553">
    <property type="component" value="Unassembled WGS sequence"/>
</dbReference>
<sequence>MGTCRDEECAMTLRISQNAAPNDHGRWHWSVWIDGTDGELDAIQEVTWRLHPTFATPFRRLHSRASKFKLSTSGWGEFEIKATLKMKNGRSKSLRHWLRLGDQGETTKGAPIKSKSQDTPGRRSAIFLSYSLNNASLAAHLASELAKTEYAVVRDVDIPEGVDMRLWNREQIVNSDAVVVLGADESGTIRSHDVKIAQSKGVPVIPVTFGSRSSKRAVSPTLGKTKPLHVSTDSPIKAAPVLATMIGKLLKG</sequence>
<name>A0A1X3FQ02_9BRAD</name>
<dbReference type="Pfam" id="PF13676">
    <property type="entry name" value="TIR_2"/>
    <property type="match status" value="1"/>
</dbReference>
<proteinExistence type="predicted"/>
<organism evidence="2 3">
    <name type="scientific">Bradyrhizobium canariense</name>
    <dbReference type="NCBI Taxonomy" id="255045"/>
    <lineage>
        <taxon>Bacteria</taxon>
        <taxon>Pseudomonadati</taxon>
        <taxon>Pseudomonadota</taxon>
        <taxon>Alphaproteobacteria</taxon>
        <taxon>Hyphomicrobiales</taxon>
        <taxon>Nitrobacteraceae</taxon>
        <taxon>Bradyrhizobium</taxon>
    </lineage>
</organism>
<reference evidence="2 3" key="1">
    <citation type="submission" date="2017-03" db="EMBL/GenBank/DDBJ databases">
        <title>Whole genome sequences of fourteen strains of Bradyrhizobium canariense and one strain of Bradyrhizobium japonicum isolated from Lupinus (Papilionoideae: Genisteae) species in Algeria.</title>
        <authorList>
            <person name="Crovadore J."/>
            <person name="Chekireb D."/>
            <person name="Brachmann A."/>
            <person name="Chablais R."/>
            <person name="Cochard B."/>
            <person name="Lefort F."/>
        </authorList>
    </citation>
    <scope>NUCLEOTIDE SEQUENCE [LARGE SCALE GENOMIC DNA]</scope>
    <source>
        <strain evidence="2 3">UBMA195</strain>
    </source>
</reference>
<dbReference type="InterPro" id="IPR038704">
    <property type="entry name" value="YEAST_sf"/>
</dbReference>
<dbReference type="PROSITE" id="PS51037">
    <property type="entry name" value="YEATS"/>
    <property type="match status" value="1"/>
</dbReference>
<dbReference type="InterPro" id="IPR046888">
    <property type="entry name" value="pYEATS"/>
</dbReference>
<dbReference type="InterPro" id="IPR000157">
    <property type="entry name" value="TIR_dom"/>
</dbReference>
<dbReference type="EMBL" id="NAFI01000180">
    <property type="protein sequence ID" value="OSJ06104.1"/>
    <property type="molecule type" value="Genomic_DNA"/>
</dbReference>
<dbReference type="Gene3D" id="2.60.40.1970">
    <property type="entry name" value="YEATS domain"/>
    <property type="match status" value="1"/>
</dbReference>
<dbReference type="Pfam" id="PF20305">
    <property type="entry name" value="pYEATS"/>
    <property type="match status" value="1"/>
</dbReference>
<accession>A0A1X3FQ02</accession>
<dbReference type="InterPro" id="IPR035897">
    <property type="entry name" value="Toll_tir_struct_dom_sf"/>
</dbReference>
<protein>
    <recommendedName>
        <fullName evidence="1">YEATS domain-containing protein</fullName>
    </recommendedName>
</protein>
<comment type="caution">
    <text evidence="2">The sequence shown here is derived from an EMBL/GenBank/DDBJ whole genome shotgun (WGS) entry which is preliminary data.</text>
</comment>
<dbReference type="InterPro" id="IPR055129">
    <property type="entry name" value="YEATS_dom"/>
</dbReference>
<gene>
    <name evidence="2" type="ORF">BSZ18_23415</name>
</gene>
<evidence type="ECO:0000313" key="2">
    <source>
        <dbReference type="EMBL" id="OSJ06104.1"/>
    </source>
</evidence>
<evidence type="ECO:0000259" key="1">
    <source>
        <dbReference type="PROSITE" id="PS51037"/>
    </source>
</evidence>
<dbReference type="Gene3D" id="3.40.50.10140">
    <property type="entry name" value="Toll/interleukin-1 receptor homology (TIR) domain"/>
    <property type="match status" value="1"/>
</dbReference>
<feature type="domain" description="YEATS" evidence="1">
    <location>
        <begin position="1"/>
        <end position="134"/>
    </location>
</feature>
<evidence type="ECO:0000313" key="3">
    <source>
        <dbReference type="Proteomes" id="UP000193553"/>
    </source>
</evidence>
<dbReference type="GO" id="GO:0007165">
    <property type="term" value="P:signal transduction"/>
    <property type="evidence" value="ECO:0007669"/>
    <property type="project" value="InterPro"/>
</dbReference>